<feature type="domain" description="NADH:flavin oxidoreductase/NADH oxidase N-terminal" evidence="4">
    <location>
        <begin position="7"/>
        <end position="344"/>
    </location>
</feature>
<comment type="caution">
    <text evidence="5">The sequence shown here is derived from an EMBL/GenBank/DDBJ whole genome shotgun (WGS) entry which is preliminary data.</text>
</comment>
<evidence type="ECO:0000259" key="4">
    <source>
        <dbReference type="Pfam" id="PF00724"/>
    </source>
</evidence>
<evidence type="ECO:0000256" key="3">
    <source>
        <dbReference type="ARBA" id="ARBA00023002"/>
    </source>
</evidence>
<organism evidence="5 6">
    <name type="scientific">Pythium oligandrum</name>
    <name type="common">Mycoparasitic fungus</name>
    <dbReference type="NCBI Taxonomy" id="41045"/>
    <lineage>
        <taxon>Eukaryota</taxon>
        <taxon>Sar</taxon>
        <taxon>Stramenopiles</taxon>
        <taxon>Oomycota</taxon>
        <taxon>Peronosporomycetes</taxon>
        <taxon>Pythiales</taxon>
        <taxon>Pythiaceae</taxon>
        <taxon>Pythium</taxon>
    </lineage>
</organism>
<gene>
    <name evidence="5" type="ORF">Poli38472_000220</name>
</gene>
<dbReference type="Gene3D" id="3.20.20.70">
    <property type="entry name" value="Aldolase class I"/>
    <property type="match status" value="1"/>
</dbReference>
<dbReference type="InterPro" id="IPR045247">
    <property type="entry name" value="Oye-like"/>
</dbReference>
<dbReference type="GO" id="GO:0005829">
    <property type="term" value="C:cytosol"/>
    <property type="evidence" value="ECO:0007669"/>
    <property type="project" value="UniProtKB-ARBA"/>
</dbReference>
<dbReference type="FunFam" id="3.20.20.70:FF:000059">
    <property type="entry name" value="N-ethylmaleimide reductase, FMN-linked"/>
    <property type="match status" value="1"/>
</dbReference>
<evidence type="ECO:0000313" key="5">
    <source>
        <dbReference type="EMBL" id="TMW60178.1"/>
    </source>
</evidence>
<protein>
    <recommendedName>
        <fullName evidence="4">NADH:flavin oxidoreductase/NADH oxidase N-terminal domain-containing protein</fullName>
    </recommendedName>
</protein>
<dbReference type="Proteomes" id="UP000794436">
    <property type="component" value="Unassembled WGS sequence"/>
</dbReference>
<keyword evidence="6" id="KW-1185">Reference proteome</keyword>
<dbReference type="AlphaFoldDB" id="A0A8K1FIX1"/>
<dbReference type="GO" id="GO:0010181">
    <property type="term" value="F:FMN binding"/>
    <property type="evidence" value="ECO:0007669"/>
    <property type="project" value="InterPro"/>
</dbReference>
<comment type="similarity">
    <text evidence="2">Belongs to the NADH:flavin oxidoreductase/NADH oxidase family.</text>
</comment>
<name>A0A8K1FIX1_PYTOL</name>
<dbReference type="InterPro" id="IPR001155">
    <property type="entry name" value="OxRdtase_FMN_N"/>
</dbReference>
<dbReference type="PANTHER" id="PTHR22893:SF91">
    <property type="entry name" value="NADPH DEHYDROGENASE 2-RELATED"/>
    <property type="match status" value="1"/>
</dbReference>
<reference evidence="5" key="1">
    <citation type="submission" date="2019-03" db="EMBL/GenBank/DDBJ databases">
        <title>Long read genome sequence of the mycoparasitic Pythium oligandrum ATCC 38472 isolated from sugarbeet rhizosphere.</title>
        <authorList>
            <person name="Gaulin E."/>
        </authorList>
    </citation>
    <scope>NUCLEOTIDE SEQUENCE</scope>
    <source>
        <strain evidence="5">ATCC 38472_TT</strain>
    </source>
</reference>
<dbReference type="Pfam" id="PF00724">
    <property type="entry name" value="Oxidored_FMN"/>
    <property type="match status" value="1"/>
</dbReference>
<evidence type="ECO:0000313" key="6">
    <source>
        <dbReference type="Proteomes" id="UP000794436"/>
    </source>
</evidence>
<evidence type="ECO:0000256" key="2">
    <source>
        <dbReference type="ARBA" id="ARBA00005979"/>
    </source>
</evidence>
<keyword evidence="3" id="KW-0560">Oxidoreductase</keyword>
<dbReference type="SUPFAM" id="SSF51395">
    <property type="entry name" value="FMN-linked oxidoreductases"/>
    <property type="match status" value="1"/>
</dbReference>
<sequence length="376" mass="41557">MTTASYKLFTPLALGEGLTLKNRVILSPLTRARCDPVTRKADDLTATYYAQRVGAGLIISEGCAMSEQGYGWYATPALYNREQMEAWKKVVDAVHSKDGKIFLQMVHWGRQGHSSFNSKNELVSPSGIPAINGRIRNAQGEHSPHEVPRALETDEIAGIVEDYRKSAALAKEAGFDGIEVHASGIALLNEFLQSVTNKRNDKYGGSFENRARFLFEVLEAVQTVWPADRIGVRVSPNHSYSDMGSEDNDEMFTYVMEELGKLKLSYLAILDGLATGYEDKYHGKCRVLTILDAKNAFKGPVFATASYTRDIAEGAIRSGAADAVGFGLLYIANPDLAERFENDWPLAPHAEYDVWYNPAKGAEGYTTFPPYKTSEE</sequence>
<dbReference type="GO" id="GO:0016628">
    <property type="term" value="F:oxidoreductase activity, acting on the CH-CH group of donors, NAD or NADP as acceptor"/>
    <property type="evidence" value="ECO:0007669"/>
    <property type="project" value="UniProtKB-ARBA"/>
</dbReference>
<proteinExistence type="inferred from homology"/>
<accession>A0A8K1FIX1</accession>
<dbReference type="EMBL" id="SPLM01000108">
    <property type="protein sequence ID" value="TMW60178.1"/>
    <property type="molecule type" value="Genomic_DNA"/>
</dbReference>
<dbReference type="PANTHER" id="PTHR22893">
    <property type="entry name" value="NADH OXIDOREDUCTASE-RELATED"/>
    <property type="match status" value="1"/>
</dbReference>
<dbReference type="InterPro" id="IPR013785">
    <property type="entry name" value="Aldolase_TIM"/>
</dbReference>
<dbReference type="CDD" id="cd02933">
    <property type="entry name" value="OYE_like_FMN"/>
    <property type="match status" value="1"/>
</dbReference>
<evidence type="ECO:0000256" key="1">
    <source>
        <dbReference type="ARBA" id="ARBA00001917"/>
    </source>
</evidence>
<comment type="cofactor">
    <cofactor evidence="1">
        <name>FMN</name>
        <dbReference type="ChEBI" id="CHEBI:58210"/>
    </cofactor>
</comment>